<dbReference type="RefSeq" id="WP_152192322.1">
    <property type="nucleotide sequence ID" value="NZ_WFKJ01000086.1"/>
</dbReference>
<dbReference type="EMBL" id="WFKJ01000086">
    <property type="protein sequence ID" value="KAB7886087.1"/>
    <property type="molecule type" value="Genomic_DNA"/>
</dbReference>
<accession>A0ABQ6VH85</accession>
<name>A0ABQ6VH85_9BACT</name>
<proteinExistence type="predicted"/>
<keyword evidence="3" id="KW-1185">Reference proteome</keyword>
<gene>
    <name evidence="2" type="ORF">GBG18_14805</name>
</gene>
<feature type="signal peptide" evidence="1">
    <location>
        <begin position="1"/>
        <end position="18"/>
    </location>
</feature>
<evidence type="ECO:0000313" key="2">
    <source>
        <dbReference type="EMBL" id="KAB7886087.1"/>
    </source>
</evidence>
<comment type="caution">
    <text evidence="2">The sequence shown here is derived from an EMBL/GenBank/DDBJ whole genome shotgun (WGS) entry which is preliminary data.</text>
</comment>
<reference evidence="2 3" key="1">
    <citation type="submission" date="2019-10" db="EMBL/GenBank/DDBJ databases">
        <title>Poseidonibacter ostreae sp. nov., isolated from the gut of the Ostrea denselamellosa.</title>
        <authorList>
            <person name="Choi A."/>
        </authorList>
    </citation>
    <scope>NUCLEOTIDE SEQUENCE [LARGE SCALE GENOMIC DNA]</scope>
    <source>
        <strain evidence="2 3">SJOD-M-5</strain>
    </source>
</reference>
<evidence type="ECO:0000313" key="3">
    <source>
        <dbReference type="Proteomes" id="UP000461010"/>
    </source>
</evidence>
<organism evidence="2 3">
    <name type="scientific">Poseidonibacter ostreae</name>
    <dbReference type="NCBI Taxonomy" id="2654171"/>
    <lineage>
        <taxon>Bacteria</taxon>
        <taxon>Pseudomonadati</taxon>
        <taxon>Campylobacterota</taxon>
        <taxon>Epsilonproteobacteria</taxon>
        <taxon>Campylobacterales</taxon>
        <taxon>Arcobacteraceae</taxon>
        <taxon>Poseidonibacter</taxon>
    </lineage>
</organism>
<dbReference type="Proteomes" id="UP000461010">
    <property type="component" value="Unassembled WGS sequence"/>
</dbReference>
<protein>
    <submittedName>
        <fullName evidence="2">Uncharacterized protein</fullName>
    </submittedName>
</protein>
<feature type="chain" id="PRO_5046339731" evidence="1">
    <location>
        <begin position="19"/>
        <end position="85"/>
    </location>
</feature>
<evidence type="ECO:0000256" key="1">
    <source>
        <dbReference type="SAM" id="SignalP"/>
    </source>
</evidence>
<sequence length="85" mass="9877">MKKILITLCFVFLHSVVAKEGSMCNYYYDSITRKVNIIEKKKDDLSKMALKKLYGDLTFEVGQCFSNCEGDKFNYCNEIAKEIEK</sequence>
<keyword evidence="1" id="KW-0732">Signal</keyword>